<dbReference type="InterPro" id="IPR022764">
    <property type="entry name" value="Peptidase_S54_rhomboid_dom"/>
</dbReference>
<comment type="caution">
    <text evidence="9">The sequence shown here is derived from an EMBL/GenBank/DDBJ whole genome shotgun (WGS) entry which is preliminary data.</text>
</comment>
<feature type="transmembrane region" description="Helical" evidence="7">
    <location>
        <begin position="281"/>
        <end position="302"/>
    </location>
</feature>
<evidence type="ECO:0000259" key="8">
    <source>
        <dbReference type="Pfam" id="PF01694"/>
    </source>
</evidence>
<dbReference type="AlphaFoldDB" id="A0A9W6Q9B0"/>
<keyword evidence="6 7" id="KW-0472">Membrane</keyword>
<evidence type="ECO:0000256" key="2">
    <source>
        <dbReference type="ARBA" id="ARBA00009045"/>
    </source>
</evidence>
<keyword evidence="5 7" id="KW-1133">Transmembrane helix</keyword>
<dbReference type="Proteomes" id="UP001165041">
    <property type="component" value="Unassembled WGS sequence"/>
</dbReference>
<proteinExistence type="inferred from homology"/>
<dbReference type="PANTHER" id="PTHR43731">
    <property type="entry name" value="RHOMBOID PROTEASE"/>
    <property type="match status" value="1"/>
</dbReference>
<feature type="transmembrane region" description="Helical" evidence="7">
    <location>
        <begin position="179"/>
        <end position="199"/>
    </location>
</feature>
<feature type="transmembrane region" description="Helical" evidence="7">
    <location>
        <begin position="75"/>
        <end position="95"/>
    </location>
</feature>
<dbReference type="PANTHER" id="PTHR43731:SF14">
    <property type="entry name" value="PRESENILIN-ASSOCIATED RHOMBOID-LIKE PROTEIN, MITOCHONDRIAL"/>
    <property type="match status" value="1"/>
</dbReference>
<sequence>MDTAQPAPGATAPEAPAPVCFRHSGRESYVRCTRCDRNVCPDCRREAAVGYQCVECVKSGRQGTRQARTAFGGRITGRPYATIVLIVLNVAAYLVELARPETVKQFAMLGSGVFVPEDADPATYVYHLSGVAHGEWYRLITNAFVHLEPTAPPIGVLHILSNLYWLWMLGRVVEDRLGVLRFLALYLLSALGAAATEYLLAPGGLSLGASGAIFGLVGGYWVLSRRQGYDPLGGNQLMVSFVVWMVLSMSFTSWQGHLGGLLTGLAAGAALGYAPRQQRGLVQSINLLAVLTVVAVVVVIAADRVPPLT</sequence>
<dbReference type="InterPro" id="IPR050925">
    <property type="entry name" value="Rhomboid_protease_S54"/>
</dbReference>
<dbReference type="InterPro" id="IPR035952">
    <property type="entry name" value="Rhomboid-like_sf"/>
</dbReference>
<feature type="transmembrane region" description="Helical" evidence="7">
    <location>
        <begin position="235"/>
        <end position="251"/>
    </location>
</feature>
<dbReference type="GO" id="GO:0006508">
    <property type="term" value="P:proteolysis"/>
    <property type="evidence" value="ECO:0007669"/>
    <property type="project" value="UniProtKB-KW"/>
</dbReference>
<name>A0A9W6Q9B0_9ACTN</name>
<feature type="transmembrane region" description="Helical" evidence="7">
    <location>
        <begin position="205"/>
        <end position="223"/>
    </location>
</feature>
<evidence type="ECO:0000256" key="1">
    <source>
        <dbReference type="ARBA" id="ARBA00004141"/>
    </source>
</evidence>
<keyword evidence="9" id="KW-0645">Protease</keyword>
<evidence type="ECO:0000256" key="7">
    <source>
        <dbReference type="SAM" id="Phobius"/>
    </source>
</evidence>
<comment type="similarity">
    <text evidence="2">Belongs to the peptidase S54 family.</text>
</comment>
<evidence type="ECO:0000313" key="9">
    <source>
        <dbReference type="EMBL" id="GLW72502.1"/>
    </source>
</evidence>
<dbReference type="GO" id="GO:0004252">
    <property type="term" value="F:serine-type endopeptidase activity"/>
    <property type="evidence" value="ECO:0007669"/>
    <property type="project" value="InterPro"/>
</dbReference>
<protein>
    <submittedName>
        <fullName evidence="9">Rhomboid family intramembrane serine protease</fullName>
    </submittedName>
</protein>
<keyword evidence="4" id="KW-0378">Hydrolase</keyword>
<reference evidence="9" key="1">
    <citation type="submission" date="2023-02" db="EMBL/GenBank/DDBJ databases">
        <title>Kitasatospora phosalacinea NBRC 14627.</title>
        <authorList>
            <person name="Ichikawa N."/>
            <person name="Sato H."/>
            <person name="Tonouchi N."/>
        </authorList>
    </citation>
    <scope>NUCLEOTIDE SEQUENCE</scope>
    <source>
        <strain evidence="9">NBRC 14627</strain>
    </source>
</reference>
<evidence type="ECO:0000256" key="4">
    <source>
        <dbReference type="ARBA" id="ARBA00022801"/>
    </source>
</evidence>
<comment type="subcellular location">
    <subcellularLocation>
        <location evidence="1">Membrane</location>
        <topology evidence="1">Multi-pass membrane protein</topology>
    </subcellularLocation>
</comment>
<dbReference type="GO" id="GO:0016020">
    <property type="term" value="C:membrane"/>
    <property type="evidence" value="ECO:0007669"/>
    <property type="project" value="UniProtKB-SubCell"/>
</dbReference>
<dbReference type="Pfam" id="PF01694">
    <property type="entry name" value="Rhomboid"/>
    <property type="match status" value="1"/>
</dbReference>
<evidence type="ECO:0000256" key="5">
    <source>
        <dbReference type="ARBA" id="ARBA00022989"/>
    </source>
</evidence>
<organism evidence="9 10">
    <name type="scientific">Kitasatospora phosalacinea</name>
    <dbReference type="NCBI Taxonomy" id="2065"/>
    <lineage>
        <taxon>Bacteria</taxon>
        <taxon>Bacillati</taxon>
        <taxon>Actinomycetota</taxon>
        <taxon>Actinomycetes</taxon>
        <taxon>Kitasatosporales</taxon>
        <taxon>Streptomycetaceae</taxon>
        <taxon>Kitasatospora</taxon>
    </lineage>
</organism>
<accession>A0A9W6Q9B0</accession>
<evidence type="ECO:0000256" key="3">
    <source>
        <dbReference type="ARBA" id="ARBA00022692"/>
    </source>
</evidence>
<dbReference type="Gene3D" id="1.20.1540.10">
    <property type="entry name" value="Rhomboid-like"/>
    <property type="match status" value="1"/>
</dbReference>
<dbReference type="EMBL" id="BSSA01000018">
    <property type="protein sequence ID" value="GLW72502.1"/>
    <property type="molecule type" value="Genomic_DNA"/>
</dbReference>
<evidence type="ECO:0000256" key="6">
    <source>
        <dbReference type="ARBA" id="ARBA00023136"/>
    </source>
</evidence>
<evidence type="ECO:0000313" key="10">
    <source>
        <dbReference type="Proteomes" id="UP001165041"/>
    </source>
</evidence>
<feature type="transmembrane region" description="Helical" evidence="7">
    <location>
        <begin position="257"/>
        <end position="274"/>
    </location>
</feature>
<feature type="domain" description="Peptidase S54 rhomboid" evidence="8">
    <location>
        <begin position="134"/>
        <end position="272"/>
    </location>
</feature>
<keyword evidence="3 7" id="KW-0812">Transmembrane</keyword>
<gene>
    <name evidence="9" type="ORF">Kpho02_48010</name>
</gene>
<dbReference type="RefSeq" id="WP_285738200.1">
    <property type="nucleotide sequence ID" value="NZ_BSSA01000018.1"/>
</dbReference>
<dbReference type="SUPFAM" id="SSF144091">
    <property type="entry name" value="Rhomboid-like"/>
    <property type="match status" value="1"/>
</dbReference>